<dbReference type="InterPro" id="IPR003593">
    <property type="entry name" value="AAA+_ATPase"/>
</dbReference>
<keyword evidence="3 5" id="KW-0067">ATP-binding</keyword>
<feature type="domain" description="ABC transporter" evidence="4">
    <location>
        <begin position="2"/>
        <end position="207"/>
    </location>
</feature>
<protein>
    <submittedName>
        <fullName evidence="5">ATP-binding cassette domain-containing protein</fullName>
    </submittedName>
</protein>
<gene>
    <name evidence="5" type="ORF">SOJ16_000659</name>
</gene>
<dbReference type="PROSITE" id="PS50893">
    <property type="entry name" value="ABC_TRANSPORTER_2"/>
    <property type="match status" value="1"/>
</dbReference>
<keyword evidence="2" id="KW-0547">Nucleotide-binding</keyword>
<keyword evidence="1" id="KW-0813">Transport</keyword>
<dbReference type="InterPro" id="IPR003439">
    <property type="entry name" value="ABC_transporter-like_ATP-bd"/>
</dbReference>
<dbReference type="SUPFAM" id="SSF52540">
    <property type="entry name" value="P-loop containing nucleoside triphosphate hydrolases"/>
    <property type="match status" value="1"/>
</dbReference>
<evidence type="ECO:0000313" key="5">
    <source>
        <dbReference type="EMBL" id="WPX09450.1"/>
    </source>
</evidence>
<dbReference type="Proteomes" id="UP001322744">
    <property type="component" value="Chromosome"/>
</dbReference>
<dbReference type="Pfam" id="PF00005">
    <property type="entry name" value="ABC_tran"/>
    <property type="match status" value="1"/>
</dbReference>
<sequence length="207" mass="23966">MIQLINVFKKYGEKIILNNICFTFEKGSIYIINGKNGSGKSTLLNIIAGYIKPDSGTIIINDEQCIGYVYQEDLLLTNLTVEENFYLKYLASKNINLNWYKCQKEEIFRILNLQKLKDKRVSFLSGGEKKRLQFAQLLLSQPHVFLLDEIFSALDEESEDVVIRILEKISKDKIIIIVSHKELNFKIETISLKLEEGRLILNDKRSL</sequence>
<keyword evidence="6" id="KW-1185">Reference proteome</keyword>
<reference evidence="5 6" key="1">
    <citation type="submission" date="2023-12" db="EMBL/GenBank/DDBJ databases">
        <authorList>
            <person name="Manesh M.J.H."/>
            <person name="Bing R.G."/>
            <person name="Willard D.J."/>
            <person name="Kelly R.M."/>
        </authorList>
    </citation>
    <scope>NUCLEOTIDE SEQUENCE [LARGE SCALE GENOMIC DNA]</scope>
    <source>
        <strain evidence="5 6">DSM 8977</strain>
    </source>
</reference>
<dbReference type="EMBL" id="CP139957">
    <property type="protein sequence ID" value="WPX09450.1"/>
    <property type="molecule type" value="Genomic_DNA"/>
</dbReference>
<evidence type="ECO:0000313" key="6">
    <source>
        <dbReference type="Proteomes" id="UP001322744"/>
    </source>
</evidence>
<dbReference type="InterPro" id="IPR027417">
    <property type="entry name" value="P-loop_NTPase"/>
</dbReference>
<dbReference type="SMART" id="SM00382">
    <property type="entry name" value="AAA"/>
    <property type="match status" value="1"/>
</dbReference>
<dbReference type="GO" id="GO:0005524">
    <property type="term" value="F:ATP binding"/>
    <property type="evidence" value="ECO:0007669"/>
    <property type="project" value="UniProtKB-KW"/>
</dbReference>
<dbReference type="PROSITE" id="PS00211">
    <property type="entry name" value="ABC_TRANSPORTER_1"/>
    <property type="match status" value="1"/>
</dbReference>
<dbReference type="InterPro" id="IPR017871">
    <property type="entry name" value="ABC_transporter-like_CS"/>
</dbReference>
<dbReference type="InterPro" id="IPR050153">
    <property type="entry name" value="Metal_Ion_Import_ABC"/>
</dbReference>
<organism evidence="5 6">
    <name type="scientific">Anaerocellum danielii</name>
    <dbReference type="NCBI Taxonomy" id="1387557"/>
    <lineage>
        <taxon>Bacteria</taxon>
        <taxon>Bacillati</taxon>
        <taxon>Bacillota</taxon>
        <taxon>Bacillota incertae sedis</taxon>
        <taxon>Caldicellulosiruptorales</taxon>
        <taxon>Caldicellulosiruptoraceae</taxon>
        <taxon>Anaerocellum</taxon>
    </lineage>
</organism>
<evidence type="ECO:0000259" key="4">
    <source>
        <dbReference type="PROSITE" id="PS50893"/>
    </source>
</evidence>
<name>A0ABZ0U564_9FIRM</name>
<evidence type="ECO:0000256" key="1">
    <source>
        <dbReference type="ARBA" id="ARBA00022448"/>
    </source>
</evidence>
<dbReference type="PANTHER" id="PTHR42734">
    <property type="entry name" value="METAL TRANSPORT SYSTEM ATP-BINDING PROTEIN TM_0124-RELATED"/>
    <property type="match status" value="1"/>
</dbReference>
<dbReference type="Gene3D" id="3.40.50.300">
    <property type="entry name" value="P-loop containing nucleotide triphosphate hydrolases"/>
    <property type="match status" value="1"/>
</dbReference>
<evidence type="ECO:0000256" key="2">
    <source>
        <dbReference type="ARBA" id="ARBA00022741"/>
    </source>
</evidence>
<proteinExistence type="predicted"/>
<accession>A0ABZ0U564</accession>
<evidence type="ECO:0000256" key="3">
    <source>
        <dbReference type="ARBA" id="ARBA00022840"/>
    </source>
</evidence>
<dbReference type="RefSeq" id="WP_045174161.1">
    <property type="nucleotide sequence ID" value="NZ_CP139957.1"/>
</dbReference>